<comment type="caution">
    <text evidence="1">The sequence shown here is derived from an EMBL/GenBank/DDBJ whole genome shotgun (WGS) entry which is preliminary data.</text>
</comment>
<organism evidence="1 2">
    <name type="scientific">Periweissella ghanensis</name>
    <dbReference type="NCBI Taxonomy" id="467997"/>
    <lineage>
        <taxon>Bacteria</taxon>
        <taxon>Bacillati</taxon>
        <taxon>Bacillota</taxon>
        <taxon>Bacilli</taxon>
        <taxon>Lactobacillales</taxon>
        <taxon>Lactobacillaceae</taxon>
        <taxon>Periweissella</taxon>
    </lineage>
</organism>
<evidence type="ECO:0000313" key="1">
    <source>
        <dbReference type="EMBL" id="CAH0418309.1"/>
    </source>
</evidence>
<reference evidence="1 2" key="1">
    <citation type="submission" date="2021-11" db="EMBL/GenBank/DDBJ databases">
        <authorList>
            <person name="Depoorter E."/>
        </authorList>
    </citation>
    <scope>NUCLEOTIDE SEQUENCE [LARGE SCALE GENOMIC DNA]</scope>
    <source>
        <strain evidence="1 2">LMG 24286</strain>
    </source>
</reference>
<accession>A0ABN8BNW9</accession>
<protein>
    <submittedName>
        <fullName evidence="1">Uncharacterized protein</fullName>
    </submittedName>
</protein>
<proteinExistence type="predicted"/>
<name>A0ABN8BNW9_9LACO</name>
<gene>
    <name evidence="1" type="ORF">WGH24286_00727</name>
</gene>
<dbReference type="RefSeq" id="WP_230098405.1">
    <property type="nucleotide sequence ID" value="NZ_CAKKNT010000007.1"/>
</dbReference>
<evidence type="ECO:0000313" key="2">
    <source>
        <dbReference type="Proteomes" id="UP000789719"/>
    </source>
</evidence>
<keyword evidence="2" id="KW-1185">Reference proteome</keyword>
<dbReference type="EMBL" id="CAKKNT010000007">
    <property type="protein sequence ID" value="CAH0418309.1"/>
    <property type="molecule type" value="Genomic_DNA"/>
</dbReference>
<sequence length="81" mass="8481">MQVTINSITPVFNSDGTLELQNMACYLTGGDFPENVTANVILGKNEGITLTSTKDQVQAAAIAKFKANVDALLAPTPTPAN</sequence>
<dbReference type="Proteomes" id="UP000789719">
    <property type="component" value="Unassembled WGS sequence"/>
</dbReference>